<comment type="similarity">
    <text evidence="2">Belongs to the major facilitator superfamily.</text>
</comment>
<dbReference type="InterPro" id="IPR011701">
    <property type="entry name" value="MFS"/>
</dbReference>
<gene>
    <name evidence="9" type="ORF">AR1Y2_1559</name>
</gene>
<feature type="transmembrane region" description="Helical" evidence="7">
    <location>
        <begin position="12"/>
        <end position="32"/>
    </location>
</feature>
<evidence type="ECO:0000256" key="2">
    <source>
        <dbReference type="ARBA" id="ARBA00008335"/>
    </source>
</evidence>
<feature type="transmembrane region" description="Helical" evidence="7">
    <location>
        <begin position="44"/>
        <end position="66"/>
    </location>
</feature>
<feature type="transmembrane region" description="Helical" evidence="7">
    <location>
        <begin position="282"/>
        <end position="300"/>
    </location>
</feature>
<evidence type="ECO:0000256" key="6">
    <source>
        <dbReference type="ARBA" id="ARBA00023136"/>
    </source>
</evidence>
<feature type="domain" description="Major facilitator superfamily (MFS) profile" evidence="8">
    <location>
        <begin position="13"/>
        <end position="395"/>
    </location>
</feature>
<dbReference type="PROSITE" id="PS00216">
    <property type="entry name" value="SUGAR_TRANSPORT_1"/>
    <property type="match status" value="1"/>
</dbReference>
<feature type="transmembrane region" description="Helical" evidence="7">
    <location>
        <begin position="137"/>
        <end position="157"/>
    </location>
</feature>
<dbReference type="EMBL" id="CP040058">
    <property type="protein sequence ID" value="QCP35013.1"/>
    <property type="molecule type" value="Genomic_DNA"/>
</dbReference>
<feature type="transmembrane region" description="Helical" evidence="7">
    <location>
        <begin position="306"/>
        <end position="329"/>
    </location>
</feature>
<proteinExistence type="inferred from homology"/>
<dbReference type="RefSeq" id="WP_137328447.1">
    <property type="nucleotide sequence ID" value="NZ_CP040058.1"/>
</dbReference>
<dbReference type="GO" id="GO:0022857">
    <property type="term" value="F:transmembrane transporter activity"/>
    <property type="evidence" value="ECO:0007669"/>
    <property type="project" value="InterPro"/>
</dbReference>
<evidence type="ECO:0000313" key="9">
    <source>
        <dbReference type="EMBL" id="QCP35013.1"/>
    </source>
</evidence>
<dbReference type="InterPro" id="IPR005829">
    <property type="entry name" value="Sugar_transporter_CS"/>
</dbReference>
<evidence type="ECO:0000259" key="8">
    <source>
        <dbReference type="PROSITE" id="PS50850"/>
    </source>
</evidence>
<dbReference type="PANTHER" id="PTHR23514:SF3">
    <property type="entry name" value="BYPASS OF STOP CODON PROTEIN 6"/>
    <property type="match status" value="1"/>
</dbReference>
<feature type="transmembrane region" description="Helical" evidence="7">
    <location>
        <begin position="371"/>
        <end position="392"/>
    </location>
</feature>
<dbReference type="Gene3D" id="1.20.1250.20">
    <property type="entry name" value="MFS general substrate transporter like domains"/>
    <property type="match status" value="2"/>
</dbReference>
<feature type="transmembrane region" description="Helical" evidence="7">
    <location>
        <begin position="102"/>
        <end position="125"/>
    </location>
</feature>
<dbReference type="PROSITE" id="PS50850">
    <property type="entry name" value="MFS"/>
    <property type="match status" value="1"/>
</dbReference>
<feature type="transmembrane region" description="Helical" evidence="7">
    <location>
        <begin position="78"/>
        <end position="96"/>
    </location>
</feature>
<evidence type="ECO:0000256" key="1">
    <source>
        <dbReference type="ARBA" id="ARBA00004651"/>
    </source>
</evidence>
<dbReference type="PANTHER" id="PTHR23514">
    <property type="entry name" value="BYPASS OF STOP CODON PROTEIN 6"/>
    <property type="match status" value="1"/>
</dbReference>
<evidence type="ECO:0000256" key="3">
    <source>
        <dbReference type="ARBA" id="ARBA00022448"/>
    </source>
</evidence>
<dbReference type="InterPro" id="IPR020846">
    <property type="entry name" value="MFS_dom"/>
</dbReference>
<feature type="transmembrane region" description="Helical" evidence="7">
    <location>
        <begin position="257"/>
        <end position="275"/>
    </location>
</feature>
<evidence type="ECO:0000256" key="4">
    <source>
        <dbReference type="ARBA" id="ARBA00022692"/>
    </source>
</evidence>
<evidence type="ECO:0000256" key="7">
    <source>
        <dbReference type="SAM" id="Phobius"/>
    </source>
</evidence>
<dbReference type="InterPro" id="IPR051788">
    <property type="entry name" value="MFS_Transporter"/>
</dbReference>
<feature type="transmembrane region" description="Helical" evidence="7">
    <location>
        <begin position="218"/>
        <end position="237"/>
    </location>
</feature>
<dbReference type="GO" id="GO:0005886">
    <property type="term" value="C:plasma membrane"/>
    <property type="evidence" value="ECO:0007669"/>
    <property type="project" value="UniProtKB-SubCell"/>
</dbReference>
<keyword evidence="10" id="KW-1185">Reference proteome</keyword>
<accession>A0A4P8IGE1</accession>
<dbReference type="AlphaFoldDB" id="A0A4P8IGE1"/>
<dbReference type="SUPFAM" id="SSF103473">
    <property type="entry name" value="MFS general substrate transporter"/>
    <property type="match status" value="1"/>
</dbReference>
<organism evidence="9 10">
    <name type="scientific">Anaerostipes rhamnosivorans</name>
    <dbReference type="NCBI Taxonomy" id="1229621"/>
    <lineage>
        <taxon>Bacteria</taxon>
        <taxon>Bacillati</taxon>
        <taxon>Bacillota</taxon>
        <taxon>Clostridia</taxon>
        <taxon>Lachnospirales</taxon>
        <taxon>Lachnospiraceae</taxon>
        <taxon>Anaerostipes</taxon>
    </lineage>
</organism>
<keyword evidence="4 7" id="KW-0812">Transmembrane</keyword>
<evidence type="ECO:0000313" key="10">
    <source>
        <dbReference type="Proteomes" id="UP000298653"/>
    </source>
</evidence>
<reference evidence="9 10" key="1">
    <citation type="submission" date="2019-05" db="EMBL/GenBank/DDBJ databases">
        <title>Complete genome sequencing of Anaerostipes rhamnosivorans.</title>
        <authorList>
            <person name="Bui T.P.N."/>
            <person name="de Vos W.M."/>
        </authorList>
    </citation>
    <scope>NUCLEOTIDE SEQUENCE [LARGE SCALE GENOMIC DNA]</scope>
    <source>
        <strain evidence="9 10">1y2</strain>
    </source>
</reference>
<keyword evidence="3" id="KW-0813">Transport</keyword>
<dbReference type="KEGG" id="arf:AR1Y2_1559"/>
<dbReference type="InterPro" id="IPR036259">
    <property type="entry name" value="MFS_trans_sf"/>
</dbReference>
<sequence>MKQEKRYKHLYPTAFMLYVTFFVHGFGAAIIGQNVTSLQQQWGTTAAGVVAVTSALGIGRLITYPFSGALSDRFGRRPITLIGSFVYVLFFAGILVSPNAQVGYFVAMLCGVANGFLDSGVIPGAMEILEDSGLASILTKLVISIAQYILPMMIAYLLANDMWYGWTFVFCIIILIVNALLLTRAKFAPQPKVETENGEKIKGFVGVSKASKFAVEGIALIVIGYTCTATFQIFLAVNKSYGMDVLGMTEGAAGQIQSMYSLGSILMVVATTFLLKWIKPVKFILICPIIAGATEFLMFISRNATLAVAGGFIVGATAAGGVLQLVTATMTDLFPASKAKCVSAVMIAGALSQFSATVMASKLAAMFGMEYSLLVAVGFTVLGIVLAVVVNIRYSIIEKSLAAEGKSL</sequence>
<feature type="transmembrane region" description="Helical" evidence="7">
    <location>
        <begin position="341"/>
        <end position="365"/>
    </location>
</feature>
<protein>
    <recommendedName>
        <fullName evidence="8">Major facilitator superfamily (MFS) profile domain-containing protein</fullName>
    </recommendedName>
</protein>
<comment type="subcellular location">
    <subcellularLocation>
        <location evidence="1">Cell membrane</location>
        <topology evidence="1">Multi-pass membrane protein</topology>
    </subcellularLocation>
</comment>
<evidence type="ECO:0000256" key="5">
    <source>
        <dbReference type="ARBA" id="ARBA00022989"/>
    </source>
</evidence>
<keyword evidence="5 7" id="KW-1133">Transmembrane helix</keyword>
<keyword evidence="6 7" id="KW-0472">Membrane</keyword>
<name>A0A4P8IGE1_9FIRM</name>
<dbReference type="Proteomes" id="UP000298653">
    <property type="component" value="Chromosome"/>
</dbReference>
<dbReference type="OrthoDB" id="7066727at2"/>
<feature type="transmembrane region" description="Helical" evidence="7">
    <location>
        <begin position="163"/>
        <end position="182"/>
    </location>
</feature>
<dbReference type="Pfam" id="PF07690">
    <property type="entry name" value="MFS_1"/>
    <property type="match status" value="1"/>
</dbReference>